<evidence type="ECO:0000256" key="1">
    <source>
        <dbReference type="SAM" id="MobiDB-lite"/>
    </source>
</evidence>
<accession>A0A974A096</accession>
<feature type="compositionally biased region" description="Basic and acidic residues" evidence="1">
    <location>
        <begin position="105"/>
        <end position="115"/>
    </location>
</feature>
<gene>
    <name evidence="2" type="ORF">HAP48_011965</name>
</gene>
<comment type="caution">
    <text evidence="2">The sequence shown here is derived from an EMBL/GenBank/DDBJ whole genome shotgun (WGS) entry which is preliminary data.</text>
</comment>
<feature type="compositionally biased region" description="Pro residues" evidence="1">
    <location>
        <begin position="60"/>
        <end position="73"/>
    </location>
</feature>
<organism evidence="2">
    <name type="scientific">Bradyrhizobium septentrionale</name>
    <dbReference type="NCBI Taxonomy" id="1404411"/>
    <lineage>
        <taxon>Bacteria</taxon>
        <taxon>Pseudomonadati</taxon>
        <taxon>Pseudomonadota</taxon>
        <taxon>Alphaproteobacteria</taxon>
        <taxon>Hyphomicrobiales</taxon>
        <taxon>Nitrobacteraceae</taxon>
        <taxon>Bradyrhizobium</taxon>
    </lineage>
</organism>
<feature type="region of interest" description="Disordered" evidence="1">
    <location>
        <begin position="1"/>
        <end position="115"/>
    </location>
</feature>
<dbReference type="EMBL" id="JAAOLE020000001">
    <property type="protein sequence ID" value="NVI43648.1"/>
    <property type="molecule type" value="Genomic_DNA"/>
</dbReference>
<dbReference type="RefSeq" id="WP_166208404.1">
    <property type="nucleotide sequence ID" value="NZ_CP088285.1"/>
</dbReference>
<reference evidence="2" key="1">
    <citation type="submission" date="2020-06" db="EMBL/GenBank/DDBJ databases">
        <title>Whole Genome Sequence of Bradyrhizobium sp. Strain 1S1.</title>
        <authorList>
            <person name="Bromfield E.S.P."/>
            <person name="Cloutier S."/>
        </authorList>
    </citation>
    <scope>NUCLEOTIDE SEQUENCE [LARGE SCALE GENOMIC DNA]</scope>
    <source>
        <strain evidence="2">1S1</strain>
    </source>
</reference>
<proteinExistence type="predicted"/>
<protein>
    <submittedName>
        <fullName evidence="2">Uncharacterized protein</fullName>
    </submittedName>
</protein>
<feature type="compositionally biased region" description="Basic and acidic residues" evidence="1">
    <location>
        <begin position="1"/>
        <end position="30"/>
    </location>
</feature>
<name>A0A974A096_9BRAD</name>
<evidence type="ECO:0000313" key="2">
    <source>
        <dbReference type="EMBL" id="NVI43648.1"/>
    </source>
</evidence>
<dbReference type="AlphaFoldDB" id="A0A974A096"/>
<sequence length="115" mass="12382">MTDTDKVEATKKRLADEKAAREKKQAEQREAMANAKPTPTQEENDLAAEGEHLDEHEPDGSPPDPNAPPPGQPSPHHQTRVTKPSPQPAQRGDYSTRTAAPAPAGKHDTAGAKHE</sequence>
<feature type="compositionally biased region" description="Basic and acidic residues" evidence="1">
    <location>
        <begin position="49"/>
        <end position="59"/>
    </location>
</feature>